<accession>A0A1H0U523</accession>
<keyword evidence="1" id="KW-0171">Cobalt transport</keyword>
<comment type="function">
    <text evidence="1">Part of the energy-coupling factor (ECF) transporter complex CbiMNOQ involved in cobalt import.</text>
</comment>
<keyword evidence="3" id="KW-1185">Reference proteome</keyword>
<dbReference type="AlphaFoldDB" id="A0A1H0U523"/>
<keyword evidence="1" id="KW-0170">Cobalt</keyword>
<protein>
    <recommendedName>
        <fullName evidence="1">Cobalt transport protein CbiN</fullName>
    </recommendedName>
    <alternativeName>
        <fullName evidence="1">Energy-coupling factor transporter probable substrate-capture protein CbiN</fullName>
        <shortName evidence="1">ECF transporter S component CbiN</shortName>
    </alternativeName>
</protein>
<dbReference type="STRING" id="94869.SAMN04488529_10959"/>
<keyword evidence="1" id="KW-0169">Cobalamin biosynthesis</keyword>
<keyword evidence="1" id="KW-0812">Transmembrane</keyword>
<keyword evidence="1" id="KW-0813">Transport</keyword>
<dbReference type="InterPro" id="IPR003705">
    <property type="entry name" value="CbiN"/>
</dbReference>
<feature type="transmembrane region" description="Helical" evidence="1">
    <location>
        <begin position="64"/>
        <end position="82"/>
    </location>
</feature>
<gene>
    <name evidence="1" type="primary">cbiN</name>
    <name evidence="2" type="ORF">SAMN04488529_10959</name>
</gene>
<name>A0A1H0U523_9CLOT</name>
<evidence type="ECO:0000313" key="2">
    <source>
        <dbReference type="EMBL" id="SDP61241.1"/>
    </source>
</evidence>
<keyword evidence="1" id="KW-1003">Cell membrane</keyword>
<dbReference type="GO" id="GO:0015087">
    <property type="term" value="F:cobalt ion transmembrane transporter activity"/>
    <property type="evidence" value="ECO:0007669"/>
    <property type="project" value="UniProtKB-UniRule"/>
</dbReference>
<dbReference type="PANTHER" id="PTHR38662">
    <property type="entry name" value="COBALT TRANSPORT PROTEIN CBIN"/>
    <property type="match status" value="1"/>
</dbReference>
<feature type="transmembrane region" description="Helical" evidence="1">
    <location>
        <begin position="5"/>
        <end position="22"/>
    </location>
</feature>
<reference evidence="2 3" key="1">
    <citation type="submission" date="2016-10" db="EMBL/GenBank/DDBJ databases">
        <authorList>
            <person name="de Groot N.N."/>
        </authorList>
    </citation>
    <scope>NUCLEOTIDE SEQUENCE [LARGE SCALE GENOMIC DNA]</scope>
    <source>
        <strain evidence="2 3">DSM 12272</strain>
    </source>
</reference>
<comment type="similarity">
    <text evidence="1">Belongs to the CbiN family.</text>
</comment>
<proteinExistence type="inferred from homology"/>
<dbReference type="Pfam" id="PF02553">
    <property type="entry name" value="CbiN"/>
    <property type="match status" value="1"/>
</dbReference>
<evidence type="ECO:0000313" key="3">
    <source>
        <dbReference type="Proteomes" id="UP000198597"/>
    </source>
</evidence>
<keyword evidence="1" id="KW-1133">Transmembrane helix</keyword>
<organism evidence="2 3">
    <name type="scientific">Clostridium gasigenes</name>
    <dbReference type="NCBI Taxonomy" id="94869"/>
    <lineage>
        <taxon>Bacteria</taxon>
        <taxon>Bacillati</taxon>
        <taxon>Bacillota</taxon>
        <taxon>Clostridia</taxon>
        <taxon>Eubacteriales</taxon>
        <taxon>Clostridiaceae</taxon>
        <taxon>Clostridium</taxon>
    </lineage>
</organism>
<dbReference type="OrthoDB" id="1551318at2"/>
<comment type="subunit">
    <text evidence="1">Forms an energy-coupling factor (ECF) transporter complex composed of an ATP-binding protein (A component, CbiO), a transmembrane protein (T component, CbiQ) and 2 possible substrate-capture proteins (S components, CbiM and CbiN) of unknown stoichimetry.</text>
</comment>
<keyword evidence="1" id="KW-0472">Membrane</keyword>
<dbReference type="EMBL" id="FNJM01000009">
    <property type="protein sequence ID" value="SDP61241.1"/>
    <property type="molecule type" value="Genomic_DNA"/>
</dbReference>
<dbReference type="HAMAP" id="MF_00330">
    <property type="entry name" value="CbiN"/>
    <property type="match status" value="1"/>
</dbReference>
<dbReference type="GO" id="GO:0005886">
    <property type="term" value="C:plasma membrane"/>
    <property type="evidence" value="ECO:0007669"/>
    <property type="project" value="UniProtKB-SubCell"/>
</dbReference>
<comment type="pathway">
    <text evidence="1">Cofactor biosynthesis; adenosylcobalamin biosynthesis.</text>
</comment>
<dbReference type="Proteomes" id="UP000198597">
    <property type="component" value="Unassembled WGS sequence"/>
</dbReference>
<dbReference type="NCBIfam" id="NF002780">
    <property type="entry name" value="PRK02898.1"/>
    <property type="match status" value="1"/>
</dbReference>
<dbReference type="PANTHER" id="PTHR38662:SF1">
    <property type="entry name" value="COBALT TRANSPORT PROTEIN CBIN"/>
    <property type="match status" value="1"/>
</dbReference>
<dbReference type="RefSeq" id="WP_089971022.1">
    <property type="nucleotide sequence ID" value="NZ_CP071376.1"/>
</dbReference>
<comment type="subcellular location">
    <subcellularLocation>
        <location evidence="1">Cell membrane</location>
        <topology evidence="1">Multi-pass membrane protein</topology>
    </subcellularLocation>
</comment>
<sequence length="95" mass="10485">MSKKNVVIILICIALIIAPFFLNKNGAFEGADGQAGDLITEINADYEPWFESLWTPPSGEVESFLFSMQAALGAGFIGYYIAKKKYDKTNKSIRS</sequence>
<dbReference type="GO" id="GO:0009236">
    <property type="term" value="P:cobalamin biosynthetic process"/>
    <property type="evidence" value="ECO:0007669"/>
    <property type="project" value="UniProtKB-UniRule"/>
</dbReference>
<dbReference type="GeneID" id="65308333"/>
<keyword evidence="1" id="KW-0406">Ion transport</keyword>
<dbReference type="UniPathway" id="UPA00148"/>
<evidence type="ECO:0000256" key="1">
    <source>
        <dbReference type="HAMAP-Rule" id="MF_00330"/>
    </source>
</evidence>